<reference evidence="3" key="1">
    <citation type="journal article" date="2019" name="Int. J. Syst. Evol. Microbiol.">
        <title>The Global Catalogue of Microorganisms (GCM) 10K type strain sequencing project: providing services to taxonomists for standard genome sequencing and annotation.</title>
        <authorList>
            <consortium name="The Broad Institute Genomics Platform"/>
            <consortium name="The Broad Institute Genome Sequencing Center for Infectious Disease"/>
            <person name="Wu L."/>
            <person name="Ma J."/>
        </authorList>
    </citation>
    <scope>NUCLEOTIDE SEQUENCE [LARGE SCALE GENOMIC DNA]</scope>
    <source>
        <strain evidence="3">DFY28</strain>
    </source>
</reference>
<dbReference type="Proteomes" id="UP001596098">
    <property type="component" value="Unassembled WGS sequence"/>
</dbReference>
<dbReference type="InterPro" id="IPR036705">
    <property type="entry name" value="Ribosyl_crysJ1_sf"/>
</dbReference>
<gene>
    <name evidence="2" type="ORF">ACFPWU_14240</name>
</gene>
<dbReference type="EMBL" id="JBHSQI010000009">
    <property type="protein sequence ID" value="MFC6154825.1"/>
    <property type="molecule type" value="Genomic_DNA"/>
</dbReference>
<comment type="caution">
    <text evidence="2">The sequence shown here is derived from an EMBL/GenBank/DDBJ whole genome shotgun (WGS) entry which is preliminary data.</text>
</comment>
<feature type="region of interest" description="Disordered" evidence="1">
    <location>
        <begin position="363"/>
        <end position="387"/>
    </location>
</feature>
<keyword evidence="3" id="KW-1185">Reference proteome</keyword>
<evidence type="ECO:0000313" key="2">
    <source>
        <dbReference type="EMBL" id="MFC6154825.1"/>
    </source>
</evidence>
<name>A0ABW1R1R9_9ACTN</name>
<protein>
    <submittedName>
        <fullName evidence="2">ADP-ribosylglycohydrolase family protein</fullName>
    </submittedName>
</protein>
<dbReference type="Pfam" id="PF03747">
    <property type="entry name" value="ADP_ribosyl_GH"/>
    <property type="match status" value="1"/>
</dbReference>
<evidence type="ECO:0000313" key="3">
    <source>
        <dbReference type="Proteomes" id="UP001596098"/>
    </source>
</evidence>
<dbReference type="InterPro" id="IPR005502">
    <property type="entry name" value="Ribosyl_crysJ1"/>
</dbReference>
<sequence>MPAEITHPEHLPTRLSRIRGLCLGLALGDALGNATADERDGSGPLVAGVATELAAWSIEGTQRNYVRYGILHADLVEVGLYGYQRWFEQRGYPEPRLKTWVPRFLAGFADGSRPWPNGWLWEDPAMGTGRGKSPTTIAALQQGRPVRSAGCQALIRVLPVAAFTQLERPVGASGYSELLGAGDSPYAAYVEMWARNLALLTHDDGESQRLSGLGVRLVAAMLQRSRLTLDDRVRQAVEEPHLVREPMADASRRDLVSVLEAPRADLSVLRGLAPDTSARSALLGGLYAAMSFPDVWDVGRALDFALRAPDPDSVAAVTGAVLGALFGYEALPTSLLPRLTHGWTMDRLAIDLDTSLSGFQAPASWKEGWPSDRPDPDVWWDSKYPGA</sequence>
<proteinExistence type="predicted"/>
<organism evidence="2 3">
    <name type="scientific">Nocardioides yefusunii</name>
    <dbReference type="NCBI Taxonomy" id="2500546"/>
    <lineage>
        <taxon>Bacteria</taxon>
        <taxon>Bacillati</taxon>
        <taxon>Actinomycetota</taxon>
        <taxon>Actinomycetes</taxon>
        <taxon>Propionibacteriales</taxon>
        <taxon>Nocardioidaceae</taxon>
        <taxon>Nocardioides</taxon>
    </lineage>
</organism>
<dbReference type="Gene3D" id="1.10.4080.10">
    <property type="entry name" value="ADP-ribosylation/Crystallin J1"/>
    <property type="match status" value="1"/>
</dbReference>
<dbReference type="SUPFAM" id="SSF101478">
    <property type="entry name" value="ADP-ribosylglycohydrolase"/>
    <property type="match status" value="1"/>
</dbReference>
<evidence type="ECO:0000256" key="1">
    <source>
        <dbReference type="SAM" id="MobiDB-lite"/>
    </source>
</evidence>
<accession>A0ABW1R1R9</accession>
<dbReference type="RefSeq" id="WP_164878744.1">
    <property type="nucleotide sequence ID" value="NZ_CP034929.1"/>
</dbReference>